<gene>
    <name evidence="4" type="ORF">GCM10022402_42300</name>
</gene>
<dbReference type="Pfam" id="PF14021">
    <property type="entry name" value="TNT"/>
    <property type="match status" value="1"/>
</dbReference>
<proteinExistence type="predicted"/>
<dbReference type="EMBL" id="BAABDD010000029">
    <property type="protein sequence ID" value="GAA3759893.1"/>
    <property type="molecule type" value="Genomic_DNA"/>
</dbReference>
<accession>A0ABP7GGB3</accession>
<reference evidence="5" key="1">
    <citation type="journal article" date="2019" name="Int. J. Syst. Evol. Microbiol.">
        <title>The Global Catalogue of Microorganisms (GCM) 10K type strain sequencing project: providing services to taxonomists for standard genome sequencing and annotation.</title>
        <authorList>
            <consortium name="The Broad Institute Genomics Platform"/>
            <consortium name="The Broad Institute Genome Sequencing Center for Infectious Disease"/>
            <person name="Wu L."/>
            <person name="Ma J."/>
        </authorList>
    </citation>
    <scope>NUCLEOTIDE SEQUENCE [LARGE SCALE GENOMIC DNA]</scope>
    <source>
        <strain evidence="5">JCM 17137</strain>
    </source>
</reference>
<feature type="region of interest" description="Disordered" evidence="1">
    <location>
        <begin position="330"/>
        <end position="356"/>
    </location>
</feature>
<dbReference type="Proteomes" id="UP001500908">
    <property type="component" value="Unassembled WGS sequence"/>
</dbReference>
<name>A0ABP7GGB3_9ACTN</name>
<evidence type="ECO:0000256" key="1">
    <source>
        <dbReference type="SAM" id="MobiDB-lite"/>
    </source>
</evidence>
<protein>
    <recommendedName>
        <fullName evidence="3">TNT domain-containing protein</fullName>
    </recommendedName>
</protein>
<evidence type="ECO:0000259" key="3">
    <source>
        <dbReference type="Pfam" id="PF14021"/>
    </source>
</evidence>
<feature type="compositionally biased region" description="Low complexity" evidence="1">
    <location>
        <begin position="330"/>
        <end position="348"/>
    </location>
</feature>
<organism evidence="4 5">
    <name type="scientific">Salinactinospora qingdaonensis</name>
    <dbReference type="NCBI Taxonomy" id="702744"/>
    <lineage>
        <taxon>Bacteria</taxon>
        <taxon>Bacillati</taxon>
        <taxon>Actinomycetota</taxon>
        <taxon>Actinomycetes</taxon>
        <taxon>Streptosporangiales</taxon>
        <taxon>Nocardiopsidaceae</taxon>
        <taxon>Salinactinospora</taxon>
    </lineage>
</organism>
<dbReference type="RefSeq" id="WP_344975329.1">
    <property type="nucleotide sequence ID" value="NZ_BAABDD010000029.1"/>
</dbReference>
<keyword evidence="2" id="KW-0812">Transmembrane</keyword>
<evidence type="ECO:0000313" key="5">
    <source>
        <dbReference type="Proteomes" id="UP001500908"/>
    </source>
</evidence>
<comment type="caution">
    <text evidence="4">The sequence shown here is derived from an EMBL/GenBank/DDBJ whole genome shotgun (WGS) entry which is preliminary data.</text>
</comment>
<feature type="domain" description="TNT" evidence="3">
    <location>
        <begin position="216"/>
        <end position="326"/>
    </location>
</feature>
<sequence>MARDYDSQLLESVAVRRQRLREAVLFGRQRSRRRLDEGVGKVIASVCLAAVACAGTVGWSFVSSQLTSQREAREQAEAGPPNVAPPPVPAEWVGARVTLTMLREELRRAEVPRDLYVLPGDPRPPEGTLASYYLLTEDEDSFSVGIIEFGQGRTGAEFTSMNEAARWLHRQLVLEEAEPDQLSAAEERQAAARSAELIEEVEGKLAEASGDSVAHTLAVGEIVDAFGPESGSLLFPEEVPFNERGLPDYVRSPRNEPAAADSEDVARSRHRYRVIHPFQVTASLAPSTAEHPGGGVRFSVEPGGFSRPVELPSIRWLLGNGYLERIAAGGQAAAGAADGSGGAAAATGTRQGLEEP</sequence>
<evidence type="ECO:0000256" key="2">
    <source>
        <dbReference type="SAM" id="Phobius"/>
    </source>
</evidence>
<evidence type="ECO:0000313" key="4">
    <source>
        <dbReference type="EMBL" id="GAA3759893.1"/>
    </source>
</evidence>
<feature type="transmembrane region" description="Helical" evidence="2">
    <location>
        <begin position="38"/>
        <end position="62"/>
    </location>
</feature>
<dbReference type="InterPro" id="IPR025331">
    <property type="entry name" value="TNT"/>
</dbReference>
<keyword evidence="5" id="KW-1185">Reference proteome</keyword>
<keyword evidence="2" id="KW-0472">Membrane</keyword>
<keyword evidence="2" id="KW-1133">Transmembrane helix</keyword>